<name>A0A101XP81_9BACL</name>
<protein>
    <submittedName>
        <fullName evidence="12">Flagellar protein export ATPase FliI</fullName>
    </submittedName>
</protein>
<dbReference type="InterPro" id="IPR004100">
    <property type="entry name" value="ATPase_F1/V1/A1_a/bsu_N"/>
</dbReference>
<proteinExistence type="predicted"/>
<dbReference type="AlphaFoldDB" id="A0A101XP81"/>
<keyword evidence="7" id="KW-1278">Translocase</keyword>
<evidence type="ECO:0000256" key="1">
    <source>
        <dbReference type="ARBA" id="ARBA00004496"/>
    </source>
</evidence>
<dbReference type="RefSeq" id="WP_067718555.1">
    <property type="nucleotide sequence ID" value="NZ_LPVJ01000060.1"/>
</dbReference>
<evidence type="ECO:0000256" key="2">
    <source>
        <dbReference type="ARBA" id="ARBA00022448"/>
    </source>
</evidence>
<keyword evidence="8" id="KW-0406">Ion transport</keyword>
<dbReference type="Pfam" id="PF02874">
    <property type="entry name" value="ATP-synt_ab_N"/>
    <property type="match status" value="1"/>
</dbReference>
<dbReference type="Pfam" id="PF18269">
    <property type="entry name" value="T3SS_ATPase_C"/>
    <property type="match status" value="1"/>
</dbReference>
<dbReference type="PROSITE" id="PS00152">
    <property type="entry name" value="ATPASE_ALPHA_BETA"/>
    <property type="match status" value="1"/>
</dbReference>
<dbReference type="InterPro" id="IPR040627">
    <property type="entry name" value="T3SS_ATPase_C"/>
</dbReference>
<dbReference type="Gene3D" id="3.40.50.12240">
    <property type="match status" value="1"/>
</dbReference>
<evidence type="ECO:0000256" key="7">
    <source>
        <dbReference type="ARBA" id="ARBA00022967"/>
    </source>
</evidence>
<dbReference type="GO" id="GO:0005524">
    <property type="term" value="F:ATP binding"/>
    <property type="evidence" value="ECO:0007669"/>
    <property type="project" value="UniProtKB-KW"/>
</dbReference>
<keyword evidence="2" id="KW-0813">Transport</keyword>
<dbReference type="InterPro" id="IPR003593">
    <property type="entry name" value="AAA+_ATPase"/>
</dbReference>
<keyword evidence="12" id="KW-0969">Cilium</keyword>
<keyword evidence="9" id="KW-0066">ATP synthesis</keyword>
<sequence length="438" mass="47710">MSQERLARYEAILDRTDLFRVHGHVQNVVGTLIESIGPMTRIGEICRIRDSDNQEILCEVIGFRSERVLLVPLSPLEGLAPGSVVMATGKPLTVGVGEALLGRVLDGLGSPIDGLGALRTFEERSTLRDPPNPLMRPRIDSVLSTGVRVIDGFLTLGKGQRIGLFAGSGVGKSTLLGMIAKESQADVNVIALVGERGREVNEFIERDLAIARERSVVVVATSDQPAVVRAKAAYVATTIAEYFCDKGMSVNLMMDSVTRFAMALREMGLAVGEPPTARGYTPSVFAALPRLLERAGKNERGTITGIYTVLVDGDDMQEPIVDAVRGILDGHITLSRKLAERGHYPAVDILQSVSRLMTELVDQEHRAAALEVRRWIGAGRDAEDLIRIGAYQRGADAQIDQWMAMEASVNHFLNQDVKDRSAYDQTRLQLLDLLKGGM</sequence>
<dbReference type="Pfam" id="PF00006">
    <property type="entry name" value="ATP-synt_ab"/>
    <property type="match status" value="1"/>
</dbReference>
<accession>A0A101XP81</accession>
<dbReference type="EMBL" id="LPVJ01000060">
    <property type="protein sequence ID" value="KUO95069.1"/>
    <property type="molecule type" value="Genomic_DNA"/>
</dbReference>
<comment type="subcellular location">
    <subcellularLocation>
        <location evidence="1">Cytoplasm</location>
    </subcellularLocation>
</comment>
<keyword evidence="13" id="KW-1185">Reference proteome</keyword>
<evidence type="ECO:0000313" key="13">
    <source>
        <dbReference type="Proteomes" id="UP000053557"/>
    </source>
</evidence>
<dbReference type="SUPFAM" id="SSF52540">
    <property type="entry name" value="P-loop containing nucleoside triphosphate hydrolases"/>
    <property type="match status" value="1"/>
</dbReference>
<dbReference type="CDD" id="cd01136">
    <property type="entry name" value="ATPase_flagellum-secretory_path_III"/>
    <property type="match status" value="1"/>
</dbReference>
<evidence type="ECO:0000256" key="9">
    <source>
        <dbReference type="ARBA" id="ARBA00023310"/>
    </source>
</evidence>
<reference evidence="12 13" key="1">
    <citation type="submission" date="2015-12" db="EMBL/GenBank/DDBJ databases">
        <title>Draft genome sequence of Acidibacillus ferrooxidans ITV001, isolated from a chalcopyrite acid mine drainage site in Brazil.</title>
        <authorList>
            <person name="Dall'Agnol H."/>
            <person name="Nancucheo I."/>
            <person name="Johnson B."/>
            <person name="Oliveira R."/>
            <person name="Leite L."/>
            <person name="Pylro V."/>
            <person name="Nunes G.L."/>
            <person name="Tzotzos G."/>
            <person name="Fernandes G.R."/>
            <person name="Dutra J."/>
            <person name="Orellana S.C."/>
            <person name="Oliveira G."/>
        </authorList>
    </citation>
    <scope>NUCLEOTIDE SEQUENCE [LARGE SCALE GENOMIC DNA]</scope>
    <source>
        <strain evidence="13">ITV01</strain>
    </source>
</reference>
<evidence type="ECO:0000256" key="3">
    <source>
        <dbReference type="ARBA" id="ARBA00022490"/>
    </source>
</evidence>
<keyword evidence="4" id="KW-0547">Nucleotide-binding</keyword>
<dbReference type="InterPro" id="IPR020003">
    <property type="entry name" value="ATPase_a/bsu_AS"/>
</dbReference>
<dbReference type="PANTHER" id="PTHR15184">
    <property type="entry name" value="ATP SYNTHASE"/>
    <property type="match status" value="1"/>
</dbReference>
<dbReference type="FunFam" id="3.40.50.12240:FF:000002">
    <property type="entry name" value="Flagellum-specific ATP synthase FliI"/>
    <property type="match status" value="1"/>
</dbReference>
<evidence type="ECO:0000313" key="12">
    <source>
        <dbReference type="EMBL" id="KUO95069.1"/>
    </source>
</evidence>
<dbReference type="OrthoDB" id="9803053at2"/>
<dbReference type="InterPro" id="IPR005714">
    <property type="entry name" value="ATPase_T3SS_FliI/YscN"/>
</dbReference>
<dbReference type="InterPro" id="IPR000194">
    <property type="entry name" value="ATPase_F1/V1/A1_a/bsu_nucl-bd"/>
</dbReference>
<dbReference type="GO" id="GO:0046933">
    <property type="term" value="F:proton-transporting ATP synthase activity, rotational mechanism"/>
    <property type="evidence" value="ECO:0007669"/>
    <property type="project" value="TreeGrafter"/>
</dbReference>
<keyword evidence="5" id="KW-0067">ATP-binding</keyword>
<dbReference type="GO" id="GO:0030257">
    <property type="term" value="C:type III protein secretion system complex"/>
    <property type="evidence" value="ECO:0007669"/>
    <property type="project" value="InterPro"/>
</dbReference>
<evidence type="ECO:0000256" key="4">
    <source>
        <dbReference type="ARBA" id="ARBA00022741"/>
    </source>
</evidence>
<evidence type="ECO:0000256" key="6">
    <source>
        <dbReference type="ARBA" id="ARBA00022927"/>
    </source>
</evidence>
<keyword evidence="12" id="KW-0282">Flagellum</keyword>
<gene>
    <name evidence="12" type="primary">fliI</name>
    <name evidence="12" type="ORF">ATW55_11370</name>
</gene>
<dbReference type="GO" id="GO:0030254">
    <property type="term" value="P:protein secretion by the type III secretion system"/>
    <property type="evidence" value="ECO:0007669"/>
    <property type="project" value="InterPro"/>
</dbReference>
<dbReference type="CDD" id="cd18117">
    <property type="entry name" value="ATP-synt_flagellum-secretory_path_III_N"/>
    <property type="match status" value="1"/>
</dbReference>
<keyword evidence="6" id="KW-0653">Protein transport</keyword>
<evidence type="ECO:0000256" key="5">
    <source>
        <dbReference type="ARBA" id="ARBA00022840"/>
    </source>
</evidence>
<dbReference type="NCBIfam" id="TIGR01026">
    <property type="entry name" value="fliI_yscN"/>
    <property type="match status" value="1"/>
</dbReference>
<dbReference type="InterPro" id="IPR050053">
    <property type="entry name" value="ATPase_alpha/beta_chains"/>
</dbReference>
<dbReference type="GO" id="GO:0005737">
    <property type="term" value="C:cytoplasm"/>
    <property type="evidence" value="ECO:0007669"/>
    <property type="project" value="UniProtKB-SubCell"/>
</dbReference>
<dbReference type="GO" id="GO:0016887">
    <property type="term" value="F:ATP hydrolysis activity"/>
    <property type="evidence" value="ECO:0007669"/>
    <property type="project" value="InterPro"/>
</dbReference>
<dbReference type="GO" id="GO:0008564">
    <property type="term" value="F:protein-exporting ATPase activity"/>
    <property type="evidence" value="ECO:0007669"/>
    <property type="project" value="UniProtKB-EC"/>
</dbReference>
<dbReference type="InterPro" id="IPR027417">
    <property type="entry name" value="P-loop_NTPase"/>
</dbReference>
<comment type="caution">
    <text evidence="12">The sequence shown here is derived from an EMBL/GenBank/DDBJ whole genome shotgun (WGS) entry which is preliminary data.</text>
</comment>
<dbReference type="SMART" id="SM00382">
    <property type="entry name" value="AAA"/>
    <property type="match status" value="1"/>
</dbReference>
<feature type="domain" description="AAA+ ATPase" evidence="11">
    <location>
        <begin position="158"/>
        <end position="338"/>
    </location>
</feature>
<evidence type="ECO:0000256" key="8">
    <source>
        <dbReference type="ARBA" id="ARBA00023065"/>
    </source>
</evidence>
<keyword evidence="3" id="KW-0963">Cytoplasm</keyword>
<keyword evidence="12" id="KW-0966">Cell projection</keyword>
<dbReference type="Proteomes" id="UP000053557">
    <property type="component" value="Unassembled WGS sequence"/>
</dbReference>
<evidence type="ECO:0000256" key="10">
    <source>
        <dbReference type="ARBA" id="ARBA00034006"/>
    </source>
</evidence>
<organism evidence="12 13">
    <name type="scientific">Ferroacidibacillus organovorans</name>
    <dbReference type="NCBI Taxonomy" id="1765683"/>
    <lineage>
        <taxon>Bacteria</taxon>
        <taxon>Bacillati</taxon>
        <taxon>Bacillota</taxon>
        <taxon>Bacilli</taxon>
        <taxon>Bacillales</taxon>
        <taxon>Alicyclobacillaceae</taxon>
        <taxon>Ferroacidibacillus</taxon>
    </lineage>
</organism>
<comment type="catalytic activity">
    <reaction evidence="10">
        <text>ATP + H2O + cellular proteinSide 1 = ADP + phosphate + cellular proteinSide 2.</text>
        <dbReference type="EC" id="7.4.2.8"/>
    </reaction>
</comment>
<dbReference type="PANTHER" id="PTHR15184:SF9">
    <property type="entry name" value="SPI-1 TYPE 3 SECRETION SYSTEM ATPASE"/>
    <property type="match status" value="1"/>
</dbReference>
<evidence type="ECO:0000259" key="11">
    <source>
        <dbReference type="SMART" id="SM00382"/>
    </source>
</evidence>